<name>A0A224Y2X5_9HEMI</name>
<reference evidence="2" key="1">
    <citation type="journal article" date="2018" name="PLoS Negl. Trop. Dis.">
        <title>An insight into the salivary gland and fat body transcriptome of Panstrongylus lignarius (Hemiptera: Heteroptera), the main vector of Chagas disease in Peru.</title>
        <authorList>
            <person name="Nevoa J.C."/>
            <person name="Mendes M.T."/>
            <person name="da Silva M.V."/>
            <person name="Soares S.C."/>
            <person name="Oliveira C.J.F."/>
            <person name="Ribeiro J.M.C."/>
        </authorList>
    </citation>
    <scope>NUCLEOTIDE SEQUENCE</scope>
</reference>
<organism evidence="2">
    <name type="scientific">Panstrongylus lignarius</name>
    <dbReference type="NCBI Taxonomy" id="156445"/>
    <lineage>
        <taxon>Eukaryota</taxon>
        <taxon>Metazoa</taxon>
        <taxon>Ecdysozoa</taxon>
        <taxon>Arthropoda</taxon>
        <taxon>Hexapoda</taxon>
        <taxon>Insecta</taxon>
        <taxon>Pterygota</taxon>
        <taxon>Neoptera</taxon>
        <taxon>Paraneoptera</taxon>
        <taxon>Hemiptera</taxon>
        <taxon>Heteroptera</taxon>
        <taxon>Panheteroptera</taxon>
        <taxon>Cimicomorpha</taxon>
        <taxon>Reduviidae</taxon>
        <taxon>Triatominae</taxon>
        <taxon>Panstrongylus</taxon>
    </lineage>
</organism>
<feature type="chain" id="PRO_5012420425" evidence="1">
    <location>
        <begin position="21"/>
        <end position="83"/>
    </location>
</feature>
<evidence type="ECO:0000256" key="1">
    <source>
        <dbReference type="SAM" id="SignalP"/>
    </source>
</evidence>
<proteinExistence type="predicted"/>
<sequence length="83" mass="9439">MVAHIVEMIISICLHQNVVAAIAQSWRITYQRFQHNGMQIVLCVGIAVNHSKEDHSLIMKAYPIVKHIIISREDHFVPVVISP</sequence>
<protein>
    <submittedName>
        <fullName evidence="2">Putative secreted protein</fullName>
    </submittedName>
</protein>
<dbReference type="EMBL" id="GFTR01000976">
    <property type="protein sequence ID" value="JAW15450.1"/>
    <property type="molecule type" value="Transcribed_RNA"/>
</dbReference>
<feature type="signal peptide" evidence="1">
    <location>
        <begin position="1"/>
        <end position="20"/>
    </location>
</feature>
<evidence type="ECO:0000313" key="2">
    <source>
        <dbReference type="EMBL" id="JAW15450.1"/>
    </source>
</evidence>
<keyword evidence="1" id="KW-0732">Signal</keyword>
<accession>A0A224Y2X5</accession>
<dbReference type="AlphaFoldDB" id="A0A224Y2X5"/>